<evidence type="ECO:0000256" key="3">
    <source>
        <dbReference type="ARBA" id="ARBA00022553"/>
    </source>
</evidence>
<comment type="PTM">
    <text evidence="7">4'-phosphopantetheine is transferred from CoA to a specific serine of apo-ACP by AcpS. This modification is essential for activity because fatty acids are bound in thioester linkage to the sulfhydryl of the prosthetic group.</text>
</comment>
<evidence type="ECO:0000256" key="7">
    <source>
        <dbReference type="HAMAP-Rule" id="MF_01217"/>
    </source>
</evidence>
<dbReference type="Gene3D" id="1.10.1200.10">
    <property type="entry name" value="ACP-like"/>
    <property type="match status" value="1"/>
</dbReference>
<dbReference type="HAMAP" id="MF_01217">
    <property type="entry name" value="Acyl_carrier"/>
    <property type="match status" value="1"/>
</dbReference>
<dbReference type="UniPathway" id="UPA00094"/>
<keyword evidence="12" id="KW-1185">Reference proteome</keyword>
<dbReference type="EMBL" id="JACJIA010000018">
    <property type="protein sequence ID" value="MBA8956790.1"/>
    <property type="molecule type" value="Genomic_DNA"/>
</dbReference>
<dbReference type="GO" id="GO:0005829">
    <property type="term" value="C:cytosol"/>
    <property type="evidence" value="ECO:0007669"/>
    <property type="project" value="TreeGrafter"/>
</dbReference>
<gene>
    <name evidence="7" type="primary">acpP</name>
    <name evidence="11" type="ORF">HNR61_008480</name>
</gene>
<keyword evidence="6 7" id="KW-0275">Fatty acid biosynthesis</keyword>
<comment type="PTM">
    <text evidence="9">4'-phosphopantetheine is transferred from CoA to a specific serine of apo-ACP by acpS.</text>
</comment>
<comment type="caution">
    <text evidence="7">Lacks conserved residue(s) required for the propagation of feature annotation.</text>
</comment>
<keyword evidence="3 7" id="KW-0597">Phosphoprotein</keyword>
<dbReference type="NCBIfam" id="TIGR00517">
    <property type="entry name" value="acyl_carrier"/>
    <property type="match status" value="1"/>
</dbReference>
<keyword evidence="7" id="KW-0963">Cytoplasm</keyword>
<evidence type="ECO:0000256" key="4">
    <source>
        <dbReference type="ARBA" id="ARBA00022832"/>
    </source>
</evidence>
<sequence length="80" mass="8847">MTTIEERVKRLVAEQFGLDPARVTAEASFVGDLGLGDLDVIEVVVSLEDEFGVHISDETAKRIRTVRHAVDCVESRLAKH</sequence>
<evidence type="ECO:0000256" key="5">
    <source>
        <dbReference type="ARBA" id="ARBA00023098"/>
    </source>
</evidence>
<dbReference type="GO" id="GO:0000036">
    <property type="term" value="F:acyl carrier activity"/>
    <property type="evidence" value="ECO:0007669"/>
    <property type="project" value="UniProtKB-UniRule"/>
</dbReference>
<protein>
    <recommendedName>
        <fullName evidence="7 8">Acyl carrier protein</fullName>
        <shortName evidence="7">ACP</shortName>
    </recommendedName>
</protein>
<evidence type="ECO:0000256" key="2">
    <source>
        <dbReference type="ARBA" id="ARBA00022516"/>
    </source>
</evidence>
<keyword evidence="1 7" id="KW-0596">Phosphopantetheine</keyword>
<dbReference type="GO" id="GO:0009245">
    <property type="term" value="P:lipid A biosynthetic process"/>
    <property type="evidence" value="ECO:0007669"/>
    <property type="project" value="TreeGrafter"/>
</dbReference>
<accession>A0A7W3LYZ9</accession>
<dbReference type="Pfam" id="PF00550">
    <property type="entry name" value="PP-binding"/>
    <property type="match status" value="1"/>
</dbReference>
<dbReference type="AlphaFoldDB" id="A0A7W3LYZ9"/>
<dbReference type="GO" id="GO:0016020">
    <property type="term" value="C:membrane"/>
    <property type="evidence" value="ECO:0007669"/>
    <property type="project" value="GOC"/>
</dbReference>
<evidence type="ECO:0000256" key="6">
    <source>
        <dbReference type="ARBA" id="ARBA00023160"/>
    </source>
</evidence>
<comment type="function">
    <text evidence="7 9">Carrier of the growing fatty acid chain in fatty acid biosynthesis.</text>
</comment>
<comment type="pathway">
    <text evidence="7 9">Lipid metabolism; fatty acid biosynthesis.</text>
</comment>
<dbReference type="PROSITE" id="PS50075">
    <property type="entry name" value="CARRIER"/>
    <property type="match status" value="1"/>
</dbReference>
<evidence type="ECO:0000259" key="10">
    <source>
        <dbReference type="PROSITE" id="PS50075"/>
    </source>
</evidence>
<dbReference type="Proteomes" id="UP000572680">
    <property type="component" value="Unassembled WGS sequence"/>
</dbReference>
<name>A0A7W3LYZ9_ACTNM</name>
<dbReference type="GO" id="GO:0000035">
    <property type="term" value="F:acyl binding"/>
    <property type="evidence" value="ECO:0007669"/>
    <property type="project" value="TreeGrafter"/>
</dbReference>
<dbReference type="InterPro" id="IPR036736">
    <property type="entry name" value="ACP-like_sf"/>
</dbReference>
<evidence type="ECO:0000313" key="11">
    <source>
        <dbReference type="EMBL" id="MBA8956790.1"/>
    </source>
</evidence>
<comment type="caution">
    <text evidence="11">The sequence shown here is derived from an EMBL/GenBank/DDBJ whole genome shotgun (WGS) entry which is preliminary data.</text>
</comment>
<dbReference type="NCBIfam" id="NF002148">
    <property type="entry name" value="PRK00982.1-2"/>
    <property type="match status" value="1"/>
</dbReference>
<comment type="subcellular location">
    <subcellularLocation>
        <location evidence="7">Cytoplasm</location>
    </subcellularLocation>
</comment>
<evidence type="ECO:0000256" key="1">
    <source>
        <dbReference type="ARBA" id="ARBA00022450"/>
    </source>
</evidence>
<dbReference type="PANTHER" id="PTHR20863:SF76">
    <property type="entry name" value="CARRIER DOMAIN-CONTAINING PROTEIN"/>
    <property type="match status" value="1"/>
</dbReference>
<comment type="similarity">
    <text evidence="7">Belongs to the acyl carrier protein (ACP) family.</text>
</comment>
<feature type="domain" description="Carrier" evidence="10">
    <location>
        <begin position="2"/>
        <end position="77"/>
    </location>
</feature>
<dbReference type="InterPro" id="IPR003231">
    <property type="entry name" value="ACP"/>
</dbReference>
<dbReference type="RefSeq" id="WP_182848678.1">
    <property type="nucleotide sequence ID" value="NZ_BAAALP010000075.1"/>
</dbReference>
<keyword evidence="5 7" id="KW-0443">Lipid metabolism</keyword>
<reference evidence="11 12" key="1">
    <citation type="submission" date="2020-08" db="EMBL/GenBank/DDBJ databases">
        <title>Genomic Encyclopedia of Type Strains, Phase IV (KMG-IV): sequencing the most valuable type-strain genomes for metagenomic binning, comparative biology and taxonomic classification.</title>
        <authorList>
            <person name="Goeker M."/>
        </authorList>
    </citation>
    <scope>NUCLEOTIDE SEQUENCE [LARGE SCALE GENOMIC DNA]</scope>
    <source>
        <strain evidence="11 12">DSM 44197</strain>
    </source>
</reference>
<evidence type="ECO:0000256" key="9">
    <source>
        <dbReference type="RuleBase" id="RU003545"/>
    </source>
</evidence>
<evidence type="ECO:0000256" key="8">
    <source>
        <dbReference type="NCBIfam" id="TIGR00517"/>
    </source>
</evidence>
<dbReference type="InterPro" id="IPR009081">
    <property type="entry name" value="PP-bd_ACP"/>
</dbReference>
<evidence type="ECO:0000313" key="12">
    <source>
        <dbReference type="Proteomes" id="UP000572680"/>
    </source>
</evidence>
<dbReference type="SUPFAM" id="SSF47336">
    <property type="entry name" value="ACP-like"/>
    <property type="match status" value="1"/>
</dbReference>
<keyword evidence="2 7" id="KW-0444">Lipid biosynthesis</keyword>
<keyword evidence="4 7" id="KW-0276">Fatty acid metabolism</keyword>
<proteinExistence type="inferred from homology"/>
<dbReference type="PANTHER" id="PTHR20863">
    <property type="entry name" value="ACYL CARRIER PROTEIN"/>
    <property type="match status" value="1"/>
</dbReference>
<organism evidence="11 12">
    <name type="scientific">Actinomadura namibiensis</name>
    <dbReference type="NCBI Taxonomy" id="182080"/>
    <lineage>
        <taxon>Bacteria</taxon>
        <taxon>Bacillati</taxon>
        <taxon>Actinomycetota</taxon>
        <taxon>Actinomycetes</taxon>
        <taxon>Streptosporangiales</taxon>
        <taxon>Thermomonosporaceae</taxon>
        <taxon>Actinomadura</taxon>
    </lineage>
</organism>